<protein>
    <submittedName>
        <fullName evidence="1">Uncharacterized protein</fullName>
    </submittedName>
</protein>
<dbReference type="Proteomes" id="UP001272137">
    <property type="component" value="Unassembled WGS sequence"/>
</dbReference>
<proteinExistence type="predicted"/>
<sequence length="51" mass="5745">MRRATTRAATGMAALRDGWGRRTRVSRIVIVAFHVPTPKTAERSFFRVGND</sequence>
<gene>
    <name evidence="1" type="ORF">C7S16_0146</name>
</gene>
<evidence type="ECO:0000313" key="2">
    <source>
        <dbReference type="Proteomes" id="UP001272137"/>
    </source>
</evidence>
<dbReference type="AlphaFoldDB" id="A0AAW9CUH6"/>
<evidence type="ECO:0000313" key="1">
    <source>
        <dbReference type="EMBL" id="MDW9254528.1"/>
    </source>
</evidence>
<organism evidence="1 2">
    <name type="scientific">Burkholderia thailandensis</name>
    <dbReference type="NCBI Taxonomy" id="57975"/>
    <lineage>
        <taxon>Bacteria</taxon>
        <taxon>Pseudomonadati</taxon>
        <taxon>Pseudomonadota</taxon>
        <taxon>Betaproteobacteria</taxon>
        <taxon>Burkholderiales</taxon>
        <taxon>Burkholderiaceae</taxon>
        <taxon>Burkholderia</taxon>
        <taxon>pseudomallei group</taxon>
    </lineage>
</organism>
<dbReference type="EMBL" id="QXCT01000002">
    <property type="protein sequence ID" value="MDW9254528.1"/>
    <property type="molecule type" value="Genomic_DNA"/>
</dbReference>
<accession>A0AAW9CUH6</accession>
<reference evidence="1" key="1">
    <citation type="submission" date="2018-08" db="EMBL/GenBank/DDBJ databases">
        <title>Identification of Burkholderia cepacia strains that express a Burkholderia pseudomallei-like capsular polysaccharide.</title>
        <authorList>
            <person name="Burtnick M.N."/>
            <person name="Vongsouvath M."/>
            <person name="Newton P."/>
            <person name="Wuthiekanun V."/>
            <person name="Limmathurotsakul D."/>
            <person name="Brett P.J."/>
            <person name="Chantratita N."/>
            <person name="Dance D.A."/>
        </authorList>
    </citation>
    <scope>NUCLEOTIDE SEQUENCE</scope>
    <source>
        <strain evidence="1">SBXCC001</strain>
    </source>
</reference>
<name>A0AAW9CUH6_BURTH</name>
<comment type="caution">
    <text evidence="1">The sequence shown here is derived from an EMBL/GenBank/DDBJ whole genome shotgun (WGS) entry which is preliminary data.</text>
</comment>